<evidence type="ECO:0000313" key="1">
    <source>
        <dbReference type="EMBL" id="MDT0459966.1"/>
    </source>
</evidence>
<dbReference type="EMBL" id="JAVRFE010000054">
    <property type="protein sequence ID" value="MDT0459966.1"/>
    <property type="molecule type" value="Genomic_DNA"/>
</dbReference>
<reference evidence="1" key="1">
    <citation type="submission" date="2024-05" db="EMBL/GenBank/DDBJ databases">
        <title>30 novel species of actinomycetes from the DSMZ collection.</title>
        <authorList>
            <person name="Nouioui I."/>
        </authorList>
    </citation>
    <scope>NUCLEOTIDE SEQUENCE</scope>
    <source>
        <strain evidence="1">DSM 41527</strain>
    </source>
</reference>
<dbReference type="RefSeq" id="WP_311626949.1">
    <property type="nucleotide sequence ID" value="NZ_JAVRFE010000054.1"/>
</dbReference>
<organism evidence="1 2">
    <name type="scientific">Streptomyces mooreae</name>
    <dbReference type="NCBI Taxonomy" id="3075523"/>
    <lineage>
        <taxon>Bacteria</taxon>
        <taxon>Bacillati</taxon>
        <taxon>Actinomycetota</taxon>
        <taxon>Actinomycetes</taxon>
        <taxon>Kitasatosporales</taxon>
        <taxon>Streptomycetaceae</taxon>
        <taxon>Streptomyces</taxon>
    </lineage>
</organism>
<name>A0ABU2TG98_9ACTN</name>
<protein>
    <submittedName>
        <fullName evidence="1">Uncharacterized protein</fullName>
    </submittedName>
</protein>
<accession>A0ABU2TG98</accession>
<comment type="caution">
    <text evidence="1">The sequence shown here is derived from an EMBL/GenBank/DDBJ whole genome shotgun (WGS) entry which is preliminary data.</text>
</comment>
<proteinExistence type="predicted"/>
<sequence>MTTDSPRCDCGSTLDLRDVILDSASGPCVVITCCGRCAPGAAPPVPPGVAKILARRAGVRLPDAPSKPTNRP</sequence>
<gene>
    <name evidence="1" type="ORF">RM550_30305</name>
</gene>
<keyword evidence="2" id="KW-1185">Reference proteome</keyword>
<evidence type="ECO:0000313" key="2">
    <source>
        <dbReference type="Proteomes" id="UP001180551"/>
    </source>
</evidence>
<dbReference type="Proteomes" id="UP001180551">
    <property type="component" value="Unassembled WGS sequence"/>
</dbReference>